<dbReference type="Gene3D" id="1.20.1250.20">
    <property type="entry name" value="MFS general substrate transporter like domains"/>
    <property type="match status" value="3"/>
</dbReference>
<evidence type="ECO:0000256" key="3">
    <source>
        <dbReference type="ARBA" id="ARBA00022692"/>
    </source>
</evidence>
<feature type="transmembrane region" description="Helical" evidence="6">
    <location>
        <begin position="541"/>
        <end position="560"/>
    </location>
</feature>
<reference evidence="8 9" key="1">
    <citation type="journal article" date="2019" name="Sci. Rep.">
        <title>Orb-weaving spider Araneus ventricosus genome elucidates the spidroin gene catalogue.</title>
        <authorList>
            <person name="Kono N."/>
            <person name="Nakamura H."/>
            <person name="Ohtoshi R."/>
            <person name="Moran D.A.P."/>
            <person name="Shinohara A."/>
            <person name="Yoshida Y."/>
            <person name="Fujiwara M."/>
            <person name="Mori M."/>
            <person name="Tomita M."/>
            <person name="Arakawa K."/>
        </authorList>
    </citation>
    <scope>NUCLEOTIDE SEQUENCE [LARGE SCALE GENOMIC DNA]</scope>
</reference>
<feature type="transmembrane region" description="Helical" evidence="6">
    <location>
        <begin position="484"/>
        <end position="505"/>
    </location>
</feature>
<feature type="transmembrane region" description="Helical" evidence="6">
    <location>
        <begin position="458"/>
        <end position="478"/>
    </location>
</feature>
<keyword evidence="4 6" id="KW-1133">Transmembrane helix</keyword>
<dbReference type="GO" id="GO:0016020">
    <property type="term" value="C:membrane"/>
    <property type="evidence" value="ECO:0007669"/>
    <property type="project" value="UniProtKB-SubCell"/>
</dbReference>
<accession>A0A4Y2HIZ6</accession>
<dbReference type="OrthoDB" id="515887at2759"/>
<feature type="transmembrane region" description="Helical" evidence="6">
    <location>
        <begin position="580"/>
        <end position="599"/>
    </location>
</feature>
<name>A0A4Y2HIZ6_ARAVE</name>
<sequence>MASEKSEKSRKVYIIPTESSDKTKKIKSWWHIDRKMLRFKIHFFLYNGALGSTIPFVVVFAKERLGLAATSMGAVLTAQMILFIFTKPLIGYIADYFNKLKFIICVLTILNMMCYFLMLPIPKYEREKIINSSSTFEKIPMNASNTDHNFKHLLEFIENKINFSMTDCSDLNFAETQSEDEIYTTCSFETNWCLNVPDNLFPADKIKNNVTNKMDINESCEYKCVLFFNQNDTLNISLPTYNNISSDRKCLGDGKRLFYSKISESIETNRASENNEFFMYLMKPNGSVDMFTYCSKQNLSRENLLNINAFKGTLQSDTYTSRNNLLDKDITENGRISDFKTYQFWMFAFLFSFSSICTNAIFTLSDTACCETIQKTGAVFGRQRMWGSIGWGVVAPIAGLLNDYTEDFLAAWILMAISLLLFLWNISKLDLTKPQFSKNILRDVGTVLRSKEFLAYEAVILMNGFGTGLIWFYLIWFLRTIGGSELLCGLCLTVQSFGGAIPLMFFSGQIIRKCGHFQLLSLSLMTYIIRFVYYSQLYRPWWILPLEFSHGITFGLYYTVIASYGKLSSKPGTEATTQSILFSTHEGLGASIGCVFAGIGFDHMGGHETFFIAGIFFVFGFVISLFLFFFIIQKQKRTFQIPIESPKCL</sequence>
<feature type="transmembrane region" description="Helical" evidence="6">
    <location>
        <begin position="67"/>
        <end position="90"/>
    </location>
</feature>
<feature type="transmembrane region" description="Helical" evidence="6">
    <location>
        <begin position="43"/>
        <end position="61"/>
    </location>
</feature>
<dbReference type="InterPro" id="IPR024989">
    <property type="entry name" value="MFS_assoc_dom"/>
</dbReference>
<proteinExistence type="inferred from homology"/>
<evidence type="ECO:0000313" key="9">
    <source>
        <dbReference type="Proteomes" id="UP000499080"/>
    </source>
</evidence>
<keyword evidence="9" id="KW-1185">Reference proteome</keyword>
<feature type="transmembrane region" description="Helical" evidence="6">
    <location>
        <begin position="517"/>
        <end position="535"/>
    </location>
</feature>
<feature type="transmembrane region" description="Helical" evidence="6">
    <location>
        <begin position="611"/>
        <end position="632"/>
    </location>
</feature>
<dbReference type="InterPro" id="IPR051717">
    <property type="entry name" value="MFS_MFSD6"/>
</dbReference>
<comment type="similarity">
    <text evidence="2">Belongs to the major facilitator superfamily. MFSD6 family.</text>
</comment>
<evidence type="ECO:0000256" key="1">
    <source>
        <dbReference type="ARBA" id="ARBA00004141"/>
    </source>
</evidence>
<gene>
    <name evidence="8" type="primary">MFSD6_5</name>
    <name evidence="8" type="ORF">AVEN_89684_1</name>
</gene>
<keyword evidence="3 6" id="KW-0812">Transmembrane</keyword>
<feature type="transmembrane region" description="Helical" evidence="6">
    <location>
        <begin position="408"/>
        <end position="426"/>
    </location>
</feature>
<dbReference type="InterPro" id="IPR036259">
    <property type="entry name" value="MFS_trans_sf"/>
</dbReference>
<feature type="transmembrane region" description="Helical" evidence="6">
    <location>
        <begin position="385"/>
        <end position="402"/>
    </location>
</feature>
<evidence type="ECO:0000256" key="5">
    <source>
        <dbReference type="ARBA" id="ARBA00023136"/>
    </source>
</evidence>
<protein>
    <submittedName>
        <fullName evidence="8">Major facilitator superfamily domain-containing protein 6</fullName>
    </submittedName>
</protein>
<evidence type="ECO:0000256" key="6">
    <source>
        <dbReference type="SAM" id="Phobius"/>
    </source>
</evidence>
<comment type="caution">
    <text evidence="8">The sequence shown here is derived from an EMBL/GenBank/DDBJ whole genome shotgun (WGS) entry which is preliminary data.</text>
</comment>
<evidence type="ECO:0000259" key="7">
    <source>
        <dbReference type="Pfam" id="PF12832"/>
    </source>
</evidence>
<comment type="subcellular location">
    <subcellularLocation>
        <location evidence="1">Membrane</location>
        <topology evidence="1">Multi-pass membrane protein</topology>
    </subcellularLocation>
</comment>
<keyword evidence="5 6" id="KW-0472">Membrane</keyword>
<evidence type="ECO:0000313" key="8">
    <source>
        <dbReference type="EMBL" id="GBM65312.1"/>
    </source>
</evidence>
<dbReference type="EMBL" id="BGPR01001972">
    <property type="protein sequence ID" value="GBM65312.1"/>
    <property type="molecule type" value="Genomic_DNA"/>
</dbReference>
<feature type="transmembrane region" description="Helical" evidence="6">
    <location>
        <begin position="344"/>
        <end position="364"/>
    </location>
</feature>
<dbReference type="AlphaFoldDB" id="A0A4Y2HIZ6"/>
<dbReference type="Pfam" id="PF12832">
    <property type="entry name" value="MFS_1_like"/>
    <property type="match status" value="1"/>
</dbReference>
<evidence type="ECO:0000256" key="2">
    <source>
        <dbReference type="ARBA" id="ARBA00005241"/>
    </source>
</evidence>
<organism evidence="8 9">
    <name type="scientific">Araneus ventricosus</name>
    <name type="common">Orbweaver spider</name>
    <name type="synonym">Epeira ventricosa</name>
    <dbReference type="NCBI Taxonomy" id="182803"/>
    <lineage>
        <taxon>Eukaryota</taxon>
        <taxon>Metazoa</taxon>
        <taxon>Ecdysozoa</taxon>
        <taxon>Arthropoda</taxon>
        <taxon>Chelicerata</taxon>
        <taxon>Arachnida</taxon>
        <taxon>Araneae</taxon>
        <taxon>Araneomorphae</taxon>
        <taxon>Entelegynae</taxon>
        <taxon>Araneoidea</taxon>
        <taxon>Araneidae</taxon>
        <taxon>Araneus</taxon>
    </lineage>
</organism>
<dbReference type="SUPFAM" id="SSF103473">
    <property type="entry name" value="MFS general substrate transporter"/>
    <property type="match status" value="1"/>
</dbReference>
<dbReference type="Proteomes" id="UP000499080">
    <property type="component" value="Unassembled WGS sequence"/>
</dbReference>
<feature type="domain" description="Major facilitator superfamily associated" evidence="7">
    <location>
        <begin position="37"/>
        <end position="610"/>
    </location>
</feature>
<evidence type="ECO:0000256" key="4">
    <source>
        <dbReference type="ARBA" id="ARBA00022989"/>
    </source>
</evidence>
<feature type="transmembrane region" description="Helical" evidence="6">
    <location>
        <begin position="102"/>
        <end position="121"/>
    </location>
</feature>
<dbReference type="PANTHER" id="PTHR16172:SF30">
    <property type="entry name" value="SUGAR BABY, ISOFORM C"/>
    <property type="match status" value="1"/>
</dbReference>
<dbReference type="PANTHER" id="PTHR16172">
    <property type="entry name" value="MAJOR FACILITATOR SUPERFAMILY DOMAIN-CONTAINING PROTEIN 6-LIKE"/>
    <property type="match status" value="1"/>
</dbReference>